<proteinExistence type="predicted"/>
<evidence type="ECO:0000313" key="2">
    <source>
        <dbReference type="EMBL" id="MBE1599941.1"/>
    </source>
</evidence>
<dbReference type="Proteomes" id="UP000629287">
    <property type="component" value="Unassembled WGS sequence"/>
</dbReference>
<dbReference type="EMBL" id="JADBGF010000001">
    <property type="protein sequence ID" value="MBE1599941.1"/>
    <property type="molecule type" value="Genomic_DNA"/>
</dbReference>
<reference evidence="2 3" key="1">
    <citation type="submission" date="2020-10" db="EMBL/GenBank/DDBJ databases">
        <title>Sequencing the genomes of 1000 actinobacteria strains.</title>
        <authorList>
            <person name="Klenk H.-P."/>
        </authorList>
    </citation>
    <scope>NUCLEOTIDE SEQUENCE [LARGE SCALE GENOMIC DNA]</scope>
    <source>
        <strain evidence="2 3">DSM 41803</strain>
    </source>
</reference>
<accession>A0A8I0PC64</accession>
<evidence type="ECO:0000313" key="3">
    <source>
        <dbReference type="Proteomes" id="UP000629287"/>
    </source>
</evidence>
<gene>
    <name evidence="2" type="ORF">H4687_006070</name>
</gene>
<feature type="region of interest" description="Disordered" evidence="1">
    <location>
        <begin position="88"/>
        <end position="120"/>
    </location>
</feature>
<name>A0A8I0PC64_9ACTN</name>
<comment type="caution">
    <text evidence="2">The sequence shown here is derived from an EMBL/GenBank/DDBJ whole genome shotgun (WGS) entry which is preliminary data.</text>
</comment>
<dbReference type="AlphaFoldDB" id="A0A8I0PC64"/>
<sequence>MADDELPLAAGDQQPGATPAEIEFARRWRDMSKVVFSSTIDKVDWNTRLVTGDAVAEITRLKAACPFSSIVSGSHVGELRTGNCLETRRASDPAGDQWAWPSRGQCPNGLVSSGERRPGK</sequence>
<keyword evidence="3" id="KW-1185">Reference proteome</keyword>
<protein>
    <submittedName>
        <fullName evidence="2">Uncharacterized protein</fullName>
    </submittedName>
</protein>
<organism evidence="2 3">
    <name type="scientific">Streptomyces stelliscabiei</name>
    <dbReference type="NCBI Taxonomy" id="146820"/>
    <lineage>
        <taxon>Bacteria</taxon>
        <taxon>Bacillati</taxon>
        <taxon>Actinomycetota</taxon>
        <taxon>Actinomycetes</taxon>
        <taxon>Kitasatosporales</taxon>
        <taxon>Streptomycetaceae</taxon>
        <taxon>Streptomyces</taxon>
    </lineage>
</organism>
<evidence type="ECO:0000256" key="1">
    <source>
        <dbReference type="SAM" id="MobiDB-lite"/>
    </source>
</evidence>